<evidence type="ECO:0000256" key="1">
    <source>
        <dbReference type="ARBA" id="ARBA00004123"/>
    </source>
</evidence>
<keyword evidence="4 10" id="KW-0507">mRNA processing</keyword>
<dbReference type="Pfam" id="PF08606">
    <property type="entry name" value="Prp19"/>
    <property type="match status" value="1"/>
</dbReference>
<keyword evidence="5 10" id="KW-0747">Spliceosome</keyword>
<dbReference type="GO" id="GO:0070534">
    <property type="term" value="P:protein K63-linked ubiquitination"/>
    <property type="evidence" value="ECO:0007669"/>
    <property type="project" value="UniProtKB-UniRule"/>
</dbReference>
<dbReference type="GO" id="GO:0005737">
    <property type="term" value="C:cytoplasm"/>
    <property type="evidence" value="ECO:0007669"/>
    <property type="project" value="TreeGrafter"/>
</dbReference>
<dbReference type="SUPFAM" id="SSF57850">
    <property type="entry name" value="RING/U-box"/>
    <property type="match status" value="1"/>
</dbReference>
<dbReference type="Gene3D" id="3.30.40.10">
    <property type="entry name" value="Zinc/RING finger domain, C3HC4 (zinc finger)"/>
    <property type="match status" value="1"/>
</dbReference>
<comment type="subcellular location">
    <subcellularLocation>
        <location evidence="1 10">Nucleus</location>
    </subcellularLocation>
</comment>
<evidence type="ECO:0000313" key="14">
    <source>
        <dbReference type="Proteomes" id="UP000092555"/>
    </source>
</evidence>
<evidence type="ECO:0000259" key="12">
    <source>
        <dbReference type="SMART" id="SM00504"/>
    </source>
</evidence>
<organism evidence="13 14">
    <name type="scientific">Metschnikowia bicuspidata var. bicuspidata NRRL YB-4993</name>
    <dbReference type="NCBI Taxonomy" id="869754"/>
    <lineage>
        <taxon>Eukaryota</taxon>
        <taxon>Fungi</taxon>
        <taxon>Dikarya</taxon>
        <taxon>Ascomycota</taxon>
        <taxon>Saccharomycotina</taxon>
        <taxon>Pichiomycetes</taxon>
        <taxon>Metschnikowiaceae</taxon>
        <taxon>Metschnikowia</taxon>
    </lineage>
</organism>
<evidence type="ECO:0000256" key="2">
    <source>
        <dbReference type="ARBA" id="ARBA00006388"/>
    </source>
</evidence>
<reference evidence="13 14" key="1">
    <citation type="submission" date="2016-05" db="EMBL/GenBank/DDBJ databases">
        <title>Comparative genomics of biotechnologically important yeasts.</title>
        <authorList>
            <consortium name="DOE Joint Genome Institute"/>
            <person name="Riley R."/>
            <person name="Haridas S."/>
            <person name="Wolfe K.H."/>
            <person name="Lopes M.R."/>
            <person name="Hittinger C.T."/>
            <person name="Goker M."/>
            <person name="Salamov A."/>
            <person name="Wisecaver J."/>
            <person name="Long T.M."/>
            <person name="Aerts A.L."/>
            <person name="Barry K."/>
            <person name="Choi C."/>
            <person name="Clum A."/>
            <person name="Coughlan A.Y."/>
            <person name="Deshpande S."/>
            <person name="Douglass A.P."/>
            <person name="Hanson S.J."/>
            <person name="Klenk H.-P."/>
            <person name="LaButti K."/>
            <person name="Lapidus A."/>
            <person name="Lindquist E."/>
            <person name="Lipzen A."/>
            <person name="Meier-kolthoff J.P."/>
            <person name="Ohm R.A."/>
            <person name="Otillar R.P."/>
            <person name="Pangilinan J."/>
            <person name="Peng Y."/>
            <person name="Rokas A."/>
            <person name="Rosa C.A."/>
            <person name="Scheuner C."/>
            <person name="Sibirny A.A."/>
            <person name="Slot J.C."/>
            <person name="Stielow J.B."/>
            <person name="Sun H."/>
            <person name="Kurtzman C.P."/>
            <person name="Blackwell M."/>
            <person name="Grigoriev I.V."/>
            <person name="Jeffries T.W."/>
        </authorList>
    </citation>
    <scope>NUCLEOTIDE SEQUENCE [LARGE SCALE GENOMIC DNA]</scope>
    <source>
        <strain evidence="13 14">NRRL YB-4993</strain>
    </source>
</reference>
<dbReference type="SMART" id="SM00504">
    <property type="entry name" value="Ubox"/>
    <property type="match status" value="1"/>
</dbReference>
<comment type="pathway">
    <text evidence="10">Protein modification; protein ubiquitination.</text>
</comment>
<proteinExistence type="inferred from homology"/>
<accession>A0A1A0HEP4</accession>
<dbReference type="InterPro" id="IPR011044">
    <property type="entry name" value="Quino_amine_DH_bsu"/>
</dbReference>
<evidence type="ECO:0000256" key="6">
    <source>
        <dbReference type="ARBA" id="ARBA00022763"/>
    </source>
</evidence>
<comment type="catalytic activity">
    <reaction evidence="10">
        <text>S-ubiquitinyl-[E2 ubiquitin-conjugating enzyme]-L-cysteine + [acceptor protein]-L-lysine = [E2 ubiquitin-conjugating enzyme]-L-cysteine + N(6)-ubiquitinyl-[acceptor protein]-L-lysine.</text>
        <dbReference type="EC" id="2.3.2.27"/>
    </reaction>
</comment>
<dbReference type="STRING" id="869754.A0A1A0HEP4"/>
<gene>
    <name evidence="13" type="ORF">METBIDRAFT_77949</name>
</gene>
<dbReference type="GO" id="GO:0000398">
    <property type="term" value="P:mRNA splicing, via spliceosome"/>
    <property type="evidence" value="ECO:0007669"/>
    <property type="project" value="InterPro"/>
</dbReference>
<name>A0A1A0HEP4_9ASCO</name>
<keyword evidence="14" id="KW-1185">Reference proteome</keyword>
<evidence type="ECO:0000256" key="3">
    <source>
        <dbReference type="ARBA" id="ARBA00022574"/>
    </source>
</evidence>
<evidence type="ECO:0000256" key="7">
    <source>
        <dbReference type="ARBA" id="ARBA00023187"/>
    </source>
</evidence>
<dbReference type="PANTHER" id="PTHR43995:SF1">
    <property type="entry name" value="PRE-MRNA-PROCESSING FACTOR 19"/>
    <property type="match status" value="1"/>
</dbReference>
<dbReference type="InterPro" id="IPR038959">
    <property type="entry name" value="Prp19"/>
</dbReference>
<comment type="similarity">
    <text evidence="2 10">Belongs to the WD repeat PRP19 family.</text>
</comment>
<evidence type="ECO:0000256" key="8">
    <source>
        <dbReference type="ARBA" id="ARBA00023204"/>
    </source>
</evidence>
<dbReference type="PANTHER" id="PTHR43995">
    <property type="entry name" value="PRE-MRNA-PROCESSING FACTOR 19"/>
    <property type="match status" value="1"/>
</dbReference>
<evidence type="ECO:0000256" key="4">
    <source>
        <dbReference type="ARBA" id="ARBA00022664"/>
    </source>
</evidence>
<dbReference type="GO" id="GO:0006281">
    <property type="term" value="P:DNA repair"/>
    <property type="evidence" value="ECO:0007669"/>
    <property type="project" value="UniProtKB-KW"/>
</dbReference>
<keyword evidence="9 10" id="KW-0539">Nucleus</keyword>
<protein>
    <recommendedName>
        <fullName evidence="10">Pre-mRNA-processing factor 19</fullName>
        <ecNumber evidence="10">2.3.2.27</ecNumber>
    </recommendedName>
</protein>
<feature type="domain" description="U-box" evidence="12">
    <location>
        <begin position="1"/>
        <end position="69"/>
    </location>
</feature>
<dbReference type="RefSeq" id="XP_018713090.1">
    <property type="nucleotide sequence ID" value="XM_018858794.1"/>
</dbReference>
<dbReference type="SUPFAM" id="SSF50969">
    <property type="entry name" value="YVTN repeat-like/Quinoprotein amine dehydrogenase"/>
    <property type="match status" value="1"/>
</dbReference>
<dbReference type="AlphaFoldDB" id="A0A1A0HEP4"/>
<keyword evidence="7 10" id="KW-0508">mRNA splicing</keyword>
<evidence type="ECO:0000313" key="13">
    <source>
        <dbReference type="EMBL" id="OBA22594.1"/>
    </source>
</evidence>
<evidence type="ECO:0000256" key="5">
    <source>
        <dbReference type="ARBA" id="ARBA00022728"/>
    </source>
</evidence>
<sequence length="474" mass="50895">MLCAISGTQTADPVVSPKSGGVFDRKLAQAYVATSGKDPLNDEPLAVEELIGISSGGLPVVSVPQPAEFHSIPTMLAAFQNEWDALALEVFTLRKQLHSTREELSMALYKYDAAVRVAAKAMREKEEAQQALQQIAETFASERDTKDSGAETCATVLAQAREALFALHKLQKLLLPVTAQTRVSVVRTEKSLGVSHPLRLTVNAASGEEILASETGTLCLPAGEQRAAFPAVVFLNEAGRSFAAGVNERGLEMLATGEKHAVALGDVRQVLTHPSEPYFVAVTCRDTWVFGGKNGIIHASESPGAIAAADIHVDGMLLGLAVPGRIDIVDLASFSVVSAIAVADLKAVSRIHFAWNGYWLLVCGTTAAGRGQVRVYDLRKSSLVQTFQGSAEMEFAIDPACQVVLICDRATQRLHVHLYAKKGKTWAEDAHVEECGLLHGLQVASSPEDIRLKKTVTMAGLQDDKIVYLEMSLE</sequence>
<dbReference type="OrthoDB" id="687049at2759"/>
<dbReference type="InterPro" id="IPR013915">
    <property type="entry name" value="Prp19_cc"/>
</dbReference>
<keyword evidence="8 10" id="KW-0234">DNA repair</keyword>
<dbReference type="InterPro" id="IPR013083">
    <property type="entry name" value="Znf_RING/FYVE/PHD"/>
</dbReference>
<evidence type="ECO:0000256" key="11">
    <source>
        <dbReference type="SAM" id="Coils"/>
    </source>
</evidence>
<comment type="function">
    <text evidence="10">Ubiquitin-protein ligase which is mainly involved pre-mRNA splicing and DNA repair. Required for pre-mRNA splicing as component of the spliceosome.</text>
</comment>
<dbReference type="Gene3D" id="2.130.10.10">
    <property type="entry name" value="YVTN repeat-like/Quinoprotein amine dehydrogenase"/>
    <property type="match status" value="1"/>
</dbReference>
<keyword evidence="10" id="KW-0833">Ubl conjugation pathway</keyword>
<dbReference type="GeneID" id="30031770"/>
<dbReference type="GO" id="GO:0061630">
    <property type="term" value="F:ubiquitin protein ligase activity"/>
    <property type="evidence" value="ECO:0007669"/>
    <property type="project" value="UniProtKB-UniRule"/>
</dbReference>
<keyword evidence="11" id="KW-0175">Coiled coil</keyword>
<comment type="subunit">
    <text evidence="10">Homotetramer.</text>
</comment>
<dbReference type="InterPro" id="IPR015943">
    <property type="entry name" value="WD40/YVTN_repeat-like_dom_sf"/>
</dbReference>
<dbReference type="FunFam" id="3.30.40.10:FF:000027">
    <property type="entry name" value="Pre-mRNA-processing factor 19, putative"/>
    <property type="match status" value="1"/>
</dbReference>
<dbReference type="Proteomes" id="UP000092555">
    <property type="component" value="Unassembled WGS sequence"/>
</dbReference>
<evidence type="ECO:0000256" key="10">
    <source>
        <dbReference type="RuleBase" id="RU367101"/>
    </source>
</evidence>
<dbReference type="EMBL" id="LXTC01000002">
    <property type="protein sequence ID" value="OBA22594.1"/>
    <property type="molecule type" value="Genomic_DNA"/>
</dbReference>
<keyword evidence="10" id="KW-0808">Transferase</keyword>
<dbReference type="EC" id="2.3.2.27" evidence="10"/>
<dbReference type="InterPro" id="IPR003613">
    <property type="entry name" value="Ubox_domain"/>
</dbReference>
<dbReference type="GO" id="GO:0000974">
    <property type="term" value="C:Prp19 complex"/>
    <property type="evidence" value="ECO:0007669"/>
    <property type="project" value="UniProtKB-UniRule"/>
</dbReference>
<evidence type="ECO:0000256" key="9">
    <source>
        <dbReference type="ARBA" id="ARBA00023242"/>
    </source>
</evidence>
<feature type="coiled-coil region" evidence="11">
    <location>
        <begin position="111"/>
        <end position="138"/>
    </location>
</feature>
<dbReference type="UniPathway" id="UPA00143"/>
<keyword evidence="6 10" id="KW-0227">DNA damage</keyword>
<comment type="caution">
    <text evidence="13">The sequence shown here is derived from an EMBL/GenBank/DDBJ whole genome shotgun (WGS) entry which is preliminary data.</text>
</comment>
<keyword evidence="3" id="KW-0853">WD repeat</keyword>
<dbReference type="GO" id="GO:0071006">
    <property type="term" value="C:U2-type catalytic step 1 spliceosome"/>
    <property type="evidence" value="ECO:0007669"/>
    <property type="project" value="TreeGrafter"/>
</dbReference>